<dbReference type="Proteomes" id="UP001642487">
    <property type="component" value="Chromosome 3"/>
</dbReference>
<dbReference type="PANTHER" id="PTHR31722">
    <property type="entry name" value="OS06G0675200 PROTEIN"/>
    <property type="match status" value="1"/>
</dbReference>
<organism evidence="1 2">
    <name type="scientific">Citrullus colocynthis</name>
    <name type="common">colocynth</name>
    <dbReference type="NCBI Taxonomy" id="252529"/>
    <lineage>
        <taxon>Eukaryota</taxon>
        <taxon>Viridiplantae</taxon>
        <taxon>Streptophyta</taxon>
        <taxon>Embryophyta</taxon>
        <taxon>Tracheophyta</taxon>
        <taxon>Spermatophyta</taxon>
        <taxon>Magnoliopsida</taxon>
        <taxon>eudicotyledons</taxon>
        <taxon>Gunneridae</taxon>
        <taxon>Pentapetalae</taxon>
        <taxon>rosids</taxon>
        <taxon>fabids</taxon>
        <taxon>Cucurbitales</taxon>
        <taxon>Cucurbitaceae</taxon>
        <taxon>Benincaseae</taxon>
        <taxon>Citrullus</taxon>
    </lineage>
</organism>
<name>A0ABP0YG63_9ROSI</name>
<dbReference type="EMBL" id="OZ021737">
    <property type="protein sequence ID" value="CAK9318066.1"/>
    <property type="molecule type" value="Genomic_DNA"/>
</dbReference>
<proteinExistence type="predicted"/>
<dbReference type="PANTHER" id="PTHR31722:SF71">
    <property type="entry name" value="GENOME ASSEMBLY, CHROMOSOME: A05"/>
    <property type="match status" value="1"/>
</dbReference>
<gene>
    <name evidence="1" type="ORF">CITCOLO1_LOCUS10020</name>
</gene>
<keyword evidence="2" id="KW-1185">Reference proteome</keyword>
<accession>A0ABP0YG63</accession>
<evidence type="ECO:0000313" key="1">
    <source>
        <dbReference type="EMBL" id="CAK9318066.1"/>
    </source>
</evidence>
<protein>
    <submittedName>
        <fullName evidence="1">Uncharacterized protein</fullName>
    </submittedName>
</protein>
<evidence type="ECO:0000313" key="2">
    <source>
        <dbReference type="Proteomes" id="UP001642487"/>
    </source>
</evidence>
<reference evidence="1 2" key="1">
    <citation type="submission" date="2024-03" db="EMBL/GenBank/DDBJ databases">
        <authorList>
            <person name="Gkanogiannis A."/>
            <person name="Becerra Lopez-Lavalle L."/>
        </authorList>
    </citation>
    <scope>NUCLEOTIDE SEQUENCE [LARGE SCALE GENOMIC DNA]</scope>
</reference>
<sequence>MDPRISFSNDFVETKQPLKLENIYREAPVSSDFEFSVKDRCMISADEIFFQGKLLPLKDSSRNNNLLVKTTLRDELLMNEEEEEEEEDEVSFPKLTKISSASCWKEKFGFRKSHFVPKKQSRNEGVLKTVEEEEKTSVFLHEDLINIARKNGNCYLKKANSQR</sequence>